<dbReference type="EMBL" id="CP030104">
    <property type="protein sequence ID" value="AWX44543.1"/>
    <property type="molecule type" value="Genomic_DNA"/>
</dbReference>
<sequence>MSSKIAVVIPAFKVSNSIEEVIQGIPEIVSNIIVVDDKCPKNSGKIAGKVHIKQGQKLHIIFHDKNKGVGGAVVSGYKKALLLNSDCVVKLDGDGQMDIKFLEVLVEPISKGLADYSKGNRFVDFKSLRTMPKVRLFGNSVLSFVLKMVSGYWDIMDPTNGYTCISKRALKKINMEKLANRYFFESDMLVNLNINKCVVKDIPMPSKYGDEESSLNVNKILFQFPPYLFARFTRRLFLKYYIYDFNMASVYILIGFPMLVWGLCFGLYKWVEALQNNTLTSTGTVMLSVLPLILGVQLILQAINIDINSVPKKKNEVIH</sequence>
<evidence type="ECO:0000313" key="4">
    <source>
        <dbReference type="Proteomes" id="UP000248536"/>
    </source>
</evidence>
<dbReference type="PANTHER" id="PTHR48090:SF7">
    <property type="entry name" value="RFBJ PROTEIN"/>
    <property type="match status" value="1"/>
</dbReference>
<dbReference type="SUPFAM" id="SSF53448">
    <property type="entry name" value="Nucleotide-diphospho-sugar transferases"/>
    <property type="match status" value="1"/>
</dbReference>
<accession>A0A2Z4LRU0</accession>
<feature type="domain" description="Glycosyltransferase 2-like" evidence="2">
    <location>
        <begin position="7"/>
        <end position="173"/>
    </location>
</feature>
<keyword evidence="1" id="KW-0472">Membrane</keyword>
<organism evidence="3 4">
    <name type="scientific">Flagellimonas maritima</name>
    <dbReference type="NCBI Taxonomy" id="1383885"/>
    <lineage>
        <taxon>Bacteria</taxon>
        <taxon>Pseudomonadati</taxon>
        <taxon>Bacteroidota</taxon>
        <taxon>Flavobacteriia</taxon>
        <taxon>Flavobacteriales</taxon>
        <taxon>Flavobacteriaceae</taxon>
        <taxon>Flagellimonas</taxon>
    </lineage>
</organism>
<dbReference type="CDD" id="cd04179">
    <property type="entry name" value="DPM_DPG-synthase_like"/>
    <property type="match status" value="1"/>
</dbReference>
<protein>
    <recommendedName>
        <fullName evidence="2">Glycosyltransferase 2-like domain-containing protein</fullName>
    </recommendedName>
</protein>
<evidence type="ECO:0000256" key="1">
    <source>
        <dbReference type="SAM" id="Phobius"/>
    </source>
</evidence>
<keyword evidence="1" id="KW-1133">Transmembrane helix</keyword>
<keyword evidence="1" id="KW-0812">Transmembrane</keyword>
<proteinExistence type="predicted"/>
<dbReference type="GO" id="GO:0016757">
    <property type="term" value="F:glycosyltransferase activity"/>
    <property type="evidence" value="ECO:0007669"/>
    <property type="project" value="UniProtKB-KW"/>
</dbReference>
<reference evidence="3 4" key="1">
    <citation type="submission" date="2018-06" db="EMBL/GenBank/DDBJ databases">
        <title>Spongiibacterium sp. HME9304 Genome sequencing and assembly.</title>
        <authorList>
            <person name="Kang H."/>
            <person name="Kim H."/>
            <person name="Joh K."/>
        </authorList>
    </citation>
    <scope>NUCLEOTIDE SEQUENCE [LARGE SCALE GENOMIC DNA]</scope>
    <source>
        <strain evidence="3 4">HME9304</strain>
    </source>
</reference>
<feature type="transmembrane region" description="Helical" evidence="1">
    <location>
        <begin position="241"/>
        <end position="263"/>
    </location>
</feature>
<evidence type="ECO:0000313" key="3">
    <source>
        <dbReference type="EMBL" id="AWX44543.1"/>
    </source>
</evidence>
<dbReference type="InterPro" id="IPR029044">
    <property type="entry name" value="Nucleotide-diphossugar_trans"/>
</dbReference>
<evidence type="ECO:0000259" key="2">
    <source>
        <dbReference type="Pfam" id="PF00535"/>
    </source>
</evidence>
<name>A0A2Z4LRU0_9FLAO</name>
<dbReference type="InterPro" id="IPR050256">
    <property type="entry name" value="Glycosyltransferase_2"/>
</dbReference>
<dbReference type="OrthoDB" id="9810303at2"/>
<keyword evidence="3" id="KW-0808">Transferase</keyword>
<feature type="transmembrane region" description="Helical" evidence="1">
    <location>
        <begin position="283"/>
        <end position="305"/>
    </location>
</feature>
<keyword evidence="4" id="KW-1185">Reference proteome</keyword>
<dbReference type="InterPro" id="IPR001173">
    <property type="entry name" value="Glyco_trans_2-like"/>
</dbReference>
<keyword evidence="3" id="KW-0328">Glycosyltransferase</keyword>
<dbReference type="Gene3D" id="3.90.550.10">
    <property type="entry name" value="Spore Coat Polysaccharide Biosynthesis Protein SpsA, Chain A"/>
    <property type="match status" value="1"/>
</dbReference>
<dbReference type="AlphaFoldDB" id="A0A2Z4LRU0"/>
<dbReference type="KEGG" id="spon:HME9304_01546"/>
<gene>
    <name evidence="3" type="ORF">HME9304_01546</name>
</gene>
<dbReference type="PANTHER" id="PTHR48090">
    <property type="entry name" value="UNDECAPRENYL-PHOSPHATE 4-DEOXY-4-FORMAMIDO-L-ARABINOSE TRANSFERASE-RELATED"/>
    <property type="match status" value="1"/>
</dbReference>
<dbReference type="Pfam" id="PF00535">
    <property type="entry name" value="Glycos_transf_2"/>
    <property type="match status" value="1"/>
</dbReference>
<dbReference type="Proteomes" id="UP000248536">
    <property type="component" value="Chromosome"/>
</dbReference>
<dbReference type="RefSeq" id="WP_112378010.1">
    <property type="nucleotide sequence ID" value="NZ_CP030104.1"/>
</dbReference>